<protein>
    <submittedName>
        <fullName evidence="2">Uncharacterized protein</fullName>
    </submittedName>
</protein>
<keyword evidence="3" id="KW-1185">Reference proteome</keyword>
<dbReference type="EMBL" id="KV425947">
    <property type="protein sequence ID" value="KZV96132.1"/>
    <property type="molecule type" value="Genomic_DNA"/>
</dbReference>
<feature type="compositionally biased region" description="Polar residues" evidence="1">
    <location>
        <begin position="58"/>
        <end position="71"/>
    </location>
</feature>
<evidence type="ECO:0000256" key="1">
    <source>
        <dbReference type="SAM" id="MobiDB-lite"/>
    </source>
</evidence>
<gene>
    <name evidence="2" type="ORF">EXIGLDRAFT_733949</name>
</gene>
<feature type="non-terminal residue" evidence="2">
    <location>
        <position position="1"/>
    </location>
</feature>
<evidence type="ECO:0000313" key="2">
    <source>
        <dbReference type="EMBL" id="KZV96132.1"/>
    </source>
</evidence>
<dbReference type="InParanoid" id="A0A165KCI9"/>
<reference evidence="2 3" key="1">
    <citation type="journal article" date="2016" name="Mol. Biol. Evol.">
        <title>Comparative Genomics of Early-Diverging Mushroom-Forming Fungi Provides Insights into the Origins of Lignocellulose Decay Capabilities.</title>
        <authorList>
            <person name="Nagy L.G."/>
            <person name="Riley R."/>
            <person name="Tritt A."/>
            <person name="Adam C."/>
            <person name="Daum C."/>
            <person name="Floudas D."/>
            <person name="Sun H."/>
            <person name="Yadav J.S."/>
            <person name="Pangilinan J."/>
            <person name="Larsson K.H."/>
            <person name="Matsuura K."/>
            <person name="Barry K."/>
            <person name="Labutti K."/>
            <person name="Kuo R."/>
            <person name="Ohm R.A."/>
            <person name="Bhattacharya S.S."/>
            <person name="Shirouzu T."/>
            <person name="Yoshinaga Y."/>
            <person name="Martin F.M."/>
            <person name="Grigoriev I.V."/>
            <person name="Hibbett D.S."/>
        </authorList>
    </citation>
    <scope>NUCLEOTIDE SEQUENCE [LARGE SCALE GENOMIC DNA]</scope>
    <source>
        <strain evidence="2 3">HHB12029</strain>
    </source>
</reference>
<proteinExistence type="predicted"/>
<feature type="region of interest" description="Disordered" evidence="1">
    <location>
        <begin position="47"/>
        <end position="71"/>
    </location>
</feature>
<accession>A0A165KCI9</accession>
<organism evidence="2 3">
    <name type="scientific">Exidia glandulosa HHB12029</name>
    <dbReference type="NCBI Taxonomy" id="1314781"/>
    <lineage>
        <taxon>Eukaryota</taxon>
        <taxon>Fungi</taxon>
        <taxon>Dikarya</taxon>
        <taxon>Basidiomycota</taxon>
        <taxon>Agaricomycotina</taxon>
        <taxon>Agaricomycetes</taxon>
        <taxon>Auriculariales</taxon>
        <taxon>Exidiaceae</taxon>
        <taxon>Exidia</taxon>
    </lineage>
</organism>
<sequence length="98" mass="10450">TYAVADAPAAPFLFAPSENTLFTSRDNCATRQALPLPIIPVHVESKAHSPFDTRRPSFASSQSDIPSPTHSSVPNISVYATRVSAAARSSAIRSPWLA</sequence>
<dbReference type="Proteomes" id="UP000077266">
    <property type="component" value="Unassembled WGS sequence"/>
</dbReference>
<dbReference type="AlphaFoldDB" id="A0A165KCI9"/>
<name>A0A165KCI9_EXIGL</name>
<evidence type="ECO:0000313" key="3">
    <source>
        <dbReference type="Proteomes" id="UP000077266"/>
    </source>
</evidence>